<accession>A0A376ABZ1</accession>
<organism evidence="4 5">
    <name type="scientific">Ciceribacter selenitireducens ATCC BAA-1503</name>
    <dbReference type="NCBI Taxonomy" id="1336235"/>
    <lineage>
        <taxon>Bacteria</taxon>
        <taxon>Pseudomonadati</taxon>
        <taxon>Pseudomonadota</taxon>
        <taxon>Alphaproteobacteria</taxon>
        <taxon>Hyphomicrobiales</taxon>
        <taxon>Rhizobiaceae</taxon>
        <taxon>Ciceribacter</taxon>
    </lineage>
</organism>
<evidence type="ECO:0000256" key="2">
    <source>
        <dbReference type="SAM" id="Phobius"/>
    </source>
</evidence>
<evidence type="ECO:0000256" key="1">
    <source>
        <dbReference type="SAM" id="MobiDB-lite"/>
    </source>
</evidence>
<name>A0A376ABZ1_9HYPH</name>
<dbReference type="AlphaFoldDB" id="A0A376ABZ1"/>
<feature type="compositionally biased region" description="Basic and acidic residues" evidence="1">
    <location>
        <begin position="263"/>
        <end position="279"/>
    </location>
</feature>
<gene>
    <name evidence="4" type="ORF">RHIZ70_1034</name>
</gene>
<feature type="transmembrane region" description="Helical" evidence="2">
    <location>
        <begin position="32"/>
        <end position="55"/>
    </location>
</feature>
<protein>
    <recommendedName>
        <fullName evidence="3">Tlde1 domain-containing protein</fullName>
    </recommendedName>
</protein>
<keyword evidence="2" id="KW-1133">Transmembrane helix</keyword>
<dbReference type="RefSeq" id="WP_115668406.1">
    <property type="nucleotide sequence ID" value="NZ_UEYP01000001.1"/>
</dbReference>
<proteinExistence type="predicted"/>
<evidence type="ECO:0000259" key="3">
    <source>
        <dbReference type="Pfam" id="PF10908"/>
    </source>
</evidence>
<evidence type="ECO:0000313" key="4">
    <source>
        <dbReference type="EMBL" id="SSC65326.1"/>
    </source>
</evidence>
<keyword evidence="5" id="KW-1185">Reference proteome</keyword>
<sequence length="447" mass="47651">MAFSTETHTKDKPTTGPKSRSGKGRKASKSPVAIGVGLAAILWVTAGVAILHSVMSQPKLEAPKLALSGQAAETGKVPKRGARTTVATEAEAARMRIAAAIAATEEAGILMLPASMALAAVDKGDRMLERRERASKDPMARDMLRMALAESIAERNAKAIAGLGPQEDNHIVATGASIQTASIDPAALAPGDKLSTGAETLGNAPAVLAYAAPLPAKDVVNPGPDPREEPFVELLSEPEVEDHGALPDDVPLPNARPSAPARVTEKPDASAKAKAKPEKPATLLAYAKPENPLASSSDEERPSLFSRKPKLPGRGVAVYDISAGIVHMPNGEKLEAHSGRAHMRDNPKFVHVKNRGPTPPNVYSLRMRESRFHGIEAIRMTPVGDAKMYGRDGFLTHTYLLRKRGDSSGCVVFEDYNKFLNAFKRGNVKTLIVVPRMTELPKYVAMM</sequence>
<reference evidence="5" key="1">
    <citation type="submission" date="2018-07" db="EMBL/GenBank/DDBJ databases">
        <authorList>
            <person name="Peiro R."/>
            <person name="Begona"/>
            <person name="Cbmso G."/>
            <person name="Lopez M."/>
            <person name="Gonzalez S."/>
        </authorList>
    </citation>
    <scope>NUCLEOTIDE SEQUENCE [LARGE SCALE GENOMIC DNA]</scope>
</reference>
<evidence type="ECO:0000313" key="5">
    <source>
        <dbReference type="Proteomes" id="UP000254764"/>
    </source>
</evidence>
<dbReference type="Proteomes" id="UP000254764">
    <property type="component" value="Unassembled WGS sequence"/>
</dbReference>
<keyword evidence="2" id="KW-0472">Membrane</keyword>
<dbReference type="OrthoDB" id="9816088at2"/>
<dbReference type="EMBL" id="UEYP01000001">
    <property type="protein sequence ID" value="SSC65326.1"/>
    <property type="molecule type" value="Genomic_DNA"/>
</dbReference>
<dbReference type="STRING" id="1336235.GCA_000518785_01903"/>
<dbReference type="InterPro" id="IPR021225">
    <property type="entry name" value="Tlde1_dom"/>
</dbReference>
<dbReference type="Pfam" id="PF10908">
    <property type="entry name" value="Tlde1_dom"/>
    <property type="match status" value="1"/>
</dbReference>
<feature type="region of interest" description="Disordered" evidence="1">
    <location>
        <begin position="239"/>
        <end position="308"/>
    </location>
</feature>
<feature type="region of interest" description="Disordered" evidence="1">
    <location>
        <begin position="1"/>
        <end position="28"/>
    </location>
</feature>
<feature type="domain" description="Tlde1" evidence="3">
    <location>
        <begin position="333"/>
        <end position="437"/>
    </location>
</feature>
<keyword evidence="2" id="KW-0812">Transmembrane</keyword>